<name>A0A9P9EN73_9HYPO</name>
<evidence type="ECO:0000313" key="2">
    <source>
        <dbReference type="EMBL" id="KAH7141195.1"/>
    </source>
</evidence>
<proteinExistence type="predicted"/>
<sequence length="103" mass="11386">MLTVTSLTRARSALLMARMGSRAVPSFARAAPKRCHHGSWHLALLPQVWTLSETTRASIFRLRLFFNDLQGSRAPSMINPHLPGRLTPTRGQAPRVNSELGAL</sequence>
<protein>
    <submittedName>
        <fullName evidence="2">Uncharacterized protein</fullName>
    </submittedName>
</protein>
<dbReference type="EMBL" id="JAGMUU010000012">
    <property type="protein sequence ID" value="KAH7141195.1"/>
    <property type="molecule type" value="Genomic_DNA"/>
</dbReference>
<accession>A0A9P9EN73</accession>
<reference evidence="2" key="1">
    <citation type="journal article" date="2021" name="Nat. Commun.">
        <title>Genetic determinants of endophytism in the Arabidopsis root mycobiome.</title>
        <authorList>
            <person name="Mesny F."/>
            <person name="Miyauchi S."/>
            <person name="Thiergart T."/>
            <person name="Pickel B."/>
            <person name="Atanasova L."/>
            <person name="Karlsson M."/>
            <person name="Huettel B."/>
            <person name="Barry K.W."/>
            <person name="Haridas S."/>
            <person name="Chen C."/>
            <person name="Bauer D."/>
            <person name="Andreopoulos W."/>
            <person name="Pangilinan J."/>
            <person name="LaButti K."/>
            <person name="Riley R."/>
            <person name="Lipzen A."/>
            <person name="Clum A."/>
            <person name="Drula E."/>
            <person name="Henrissat B."/>
            <person name="Kohler A."/>
            <person name="Grigoriev I.V."/>
            <person name="Martin F.M."/>
            <person name="Hacquard S."/>
        </authorList>
    </citation>
    <scope>NUCLEOTIDE SEQUENCE</scope>
    <source>
        <strain evidence="2">MPI-CAGE-AT-0021</strain>
    </source>
</reference>
<evidence type="ECO:0000313" key="3">
    <source>
        <dbReference type="Proteomes" id="UP000717696"/>
    </source>
</evidence>
<keyword evidence="3" id="KW-1185">Reference proteome</keyword>
<dbReference type="Proteomes" id="UP000717696">
    <property type="component" value="Unassembled WGS sequence"/>
</dbReference>
<organism evidence="2 3">
    <name type="scientific">Dactylonectria estremocensis</name>
    <dbReference type="NCBI Taxonomy" id="1079267"/>
    <lineage>
        <taxon>Eukaryota</taxon>
        <taxon>Fungi</taxon>
        <taxon>Dikarya</taxon>
        <taxon>Ascomycota</taxon>
        <taxon>Pezizomycotina</taxon>
        <taxon>Sordariomycetes</taxon>
        <taxon>Hypocreomycetidae</taxon>
        <taxon>Hypocreales</taxon>
        <taxon>Nectriaceae</taxon>
        <taxon>Dactylonectria</taxon>
    </lineage>
</organism>
<evidence type="ECO:0000256" key="1">
    <source>
        <dbReference type="SAM" id="MobiDB-lite"/>
    </source>
</evidence>
<dbReference type="AlphaFoldDB" id="A0A9P9EN73"/>
<gene>
    <name evidence="2" type="ORF">B0J13DRAFT_556332</name>
</gene>
<comment type="caution">
    <text evidence="2">The sequence shown here is derived from an EMBL/GenBank/DDBJ whole genome shotgun (WGS) entry which is preliminary data.</text>
</comment>
<feature type="region of interest" description="Disordered" evidence="1">
    <location>
        <begin position="77"/>
        <end position="103"/>
    </location>
</feature>